<organism evidence="2 3">
    <name type="scientific">Klenkia sesuvii</name>
    <dbReference type="NCBI Taxonomy" id="3103137"/>
    <lineage>
        <taxon>Bacteria</taxon>
        <taxon>Bacillati</taxon>
        <taxon>Actinomycetota</taxon>
        <taxon>Actinomycetes</taxon>
        <taxon>Geodermatophilales</taxon>
        <taxon>Geodermatophilaceae</taxon>
        <taxon>Klenkia</taxon>
    </lineage>
</organism>
<dbReference type="EMBL" id="JBAPLU010000007">
    <property type="protein sequence ID" value="MEI4271778.1"/>
    <property type="molecule type" value="Genomic_DNA"/>
</dbReference>
<feature type="region of interest" description="Disordered" evidence="1">
    <location>
        <begin position="1"/>
        <end position="57"/>
    </location>
</feature>
<sequence>MTTTPFEERPDADPTTDVEPDHVADATDPTSSANDADRDDLMPDSTPFPTPEVTETD</sequence>
<evidence type="ECO:0000256" key="1">
    <source>
        <dbReference type="SAM" id="MobiDB-lite"/>
    </source>
</evidence>
<evidence type="ECO:0000313" key="3">
    <source>
        <dbReference type="Proteomes" id="UP001361570"/>
    </source>
</evidence>
<protein>
    <submittedName>
        <fullName evidence="2">Uncharacterized protein</fullName>
    </submittedName>
</protein>
<reference evidence="2 3" key="1">
    <citation type="submission" date="2024-03" db="EMBL/GenBank/DDBJ databases">
        <title>Draft genome sequence of Klenkia sp. LSe6-5.</title>
        <authorList>
            <person name="Duangmal K."/>
            <person name="Chantavorakit T."/>
        </authorList>
    </citation>
    <scope>NUCLEOTIDE SEQUENCE [LARGE SCALE GENOMIC DNA]</scope>
    <source>
        <strain evidence="2 3">LSe6-5</strain>
    </source>
</reference>
<accession>A0ABU8DT03</accession>
<dbReference type="RefSeq" id="WP_336403914.1">
    <property type="nucleotide sequence ID" value="NZ_JBAPLU010000007.1"/>
</dbReference>
<feature type="compositionally biased region" description="Basic and acidic residues" evidence="1">
    <location>
        <begin position="1"/>
        <end position="12"/>
    </location>
</feature>
<comment type="caution">
    <text evidence="2">The sequence shown here is derived from an EMBL/GenBank/DDBJ whole genome shotgun (WGS) entry which is preliminary data.</text>
</comment>
<name>A0ABU8DT03_9ACTN</name>
<keyword evidence="3" id="KW-1185">Reference proteome</keyword>
<evidence type="ECO:0000313" key="2">
    <source>
        <dbReference type="EMBL" id="MEI4271778.1"/>
    </source>
</evidence>
<dbReference type="Proteomes" id="UP001361570">
    <property type="component" value="Unassembled WGS sequence"/>
</dbReference>
<proteinExistence type="predicted"/>
<gene>
    <name evidence="2" type="ORF">TEK04_08585</name>
</gene>